<dbReference type="Proteomes" id="UP000184383">
    <property type="component" value="Unassembled WGS sequence"/>
</dbReference>
<keyword evidence="1" id="KW-0472">Membrane</keyword>
<evidence type="ECO:0000313" key="2">
    <source>
        <dbReference type="EMBL" id="OJJ39898.1"/>
    </source>
</evidence>
<feature type="transmembrane region" description="Helical" evidence="1">
    <location>
        <begin position="77"/>
        <end position="96"/>
    </location>
</feature>
<dbReference type="GeneID" id="63751089"/>
<name>A0A1L9RYK3_ASPWE</name>
<evidence type="ECO:0000256" key="1">
    <source>
        <dbReference type="SAM" id="Phobius"/>
    </source>
</evidence>
<proteinExistence type="predicted"/>
<gene>
    <name evidence="2" type="ORF">ASPWEDRAFT_401020</name>
</gene>
<keyword evidence="1" id="KW-0812">Transmembrane</keyword>
<protein>
    <submittedName>
        <fullName evidence="2">Uncharacterized protein</fullName>
    </submittedName>
</protein>
<dbReference type="VEuPathDB" id="FungiDB:ASPWEDRAFT_401020"/>
<accession>A0A1L9RYK3</accession>
<organism evidence="2 3">
    <name type="scientific">Aspergillus wentii DTO 134E9</name>
    <dbReference type="NCBI Taxonomy" id="1073089"/>
    <lineage>
        <taxon>Eukaryota</taxon>
        <taxon>Fungi</taxon>
        <taxon>Dikarya</taxon>
        <taxon>Ascomycota</taxon>
        <taxon>Pezizomycotina</taxon>
        <taxon>Eurotiomycetes</taxon>
        <taxon>Eurotiomycetidae</taxon>
        <taxon>Eurotiales</taxon>
        <taxon>Aspergillaceae</taxon>
        <taxon>Aspergillus</taxon>
        <taxon>Aspergillus subgen. Cremei</taxon>
    </lineage>
</organism>
<reference evidence="3" key="1">
    <citation type="journal article" date="2017" name="Genome Biol.">
        <title>Comparative genomics reveals high biological diversity and specific adaptations in the industrially and medically important fungal genus Aspergillus.</title>
        <authorList>
            <person name="de Vries R.P."/>
            <person name="Riley R."/>
            <person name="Wiebenga A."/>
            <person name="Aguilar-Osorio G."/>
            <person name="Amillis S."/>
            <person name="Uchima C.A."/>
            <person name="Anderluh G."/>
            <person name="Asadollahi M."/>
            <person name="Askin M."/>
            <person name="Barry K."/>
            <person name="Battaglia E."/>
            <person name="Bayram O."/>
            <person name="Benocci T."/>
            <person name="Braus-Stromeyer S.A."/>
            <person name="Caldana C."/>
            <person name="Canovas D."/>
            <person name="Cerqueira G.C."/>
            <person name="Chen F."/>
            <person name="Chen W."/>
            <person name="Choi C."/>
            <person name="Clum A."/>
            <person name="Dos Santos R.A."/>
            <person name="Damasio A.R."/>
            <person name="Diallinas G."/>
            <person name="Emri T."/>
            <person name="Fekete E."/>
            <person name="Flipphi M."/>
            <person name="Freyberg S."/>
            <person name="Gallo A."/>
            <person name="Gournas C."/>
            <person name="Habgood R."/>
            <person name="Hainaut M."/>
            <person name="Harispe M.L."/>
            <person name="Henrissat B."/>
            <person name="Hilden K.S."/>
            <person name="Hope R."/>
            <person name="Hossain A."/>
            <person name="Karabika E."/>
            <person name="Karaffa L."/>
            <person name="Karanyi Z."/>
            <person name="Krasevec N."/>
            <person name="Kuo A."/>
            <person name="Kusch H."/>
            <person name="LaButti K."/>
            <person name="Lagendijk E.L."/>
            <person name="Lapidus A."/>
            <person name="Levasseur A."/>
            <person name="Lindquist E."/>
            <person name="Lipzen A."/>
            <person name="Logrieco A.F."/>
            <person name="MacCabe A."/>
            <person name="Maekelae M.R."/>
            <person name="Malavazi I."/>
            <person name="Melin P."/>
            <person name="Meyer V."/>
            <person name="Mielnichuk N."/>
            <person name="Miskei M."/>
            <person name="Molnar A.P."/>
            <person name="Mule G."/>
            <person name="Ngan C.Y."/>
            <person name="Orejas M."/>
            <person name="Orosz E."/>
            <person name="Ouedraogo J.P."/>
            <person name="Overkamp K.M."/>
            <person name="Park H.-S."/>
            <person name="Perrone G."/>
            <person name="Piumi F."/>
            <person name="Punt P.J."/>
            <person name="Ram A.F."/>
            <person name="Ramon A."/>
            <person name="Rauscher S."/>
            <person name="Record E."/>
            <person name="Riano-Pachon D.M."/>
            <person name="Robert V."/>
            <person name="Roehrig J."/>
            <person name="Ruller R."/>
            <person name="Salamov A."/>
            <person name="Salih N.S."/>
            <person name="Samson R.A."/>
            <person name="Sandor E."/>
            <person name="Sanguinetti M."/>
            <person name="Schuetze T."/>
            <person name="Sepcic K."/>
            <person name="Shelest E."/>
            <person name="Sherlock G."/>
            <person name="Sophianopoulou V."/>
            <person name="Squina F.M."/>
            <person name="Sun H."/>
            <person name="Susca A."/>
            <person name="Todd R.B."/>
            <person name="Tsang A."/>
            <person name="Unkles S.E."/>
            <person name="van de Wiele N."/>
            <person name="van Rossen-Uffink D."/>
            <person name="Oliveira J.V."/>
            <person name="Vesth T.C."/>
            <person name="Visser J."/>
            <person name="Yu J.-H."/>
            <person name="Zhou M."/>
            <person name="Andersen M.R."/>
            <person name="Archer D.B."/>
            <person name="Baker S.E."/>
            <person name="Benoit I."/>
            <person name="Brakhage A.A."/>
            <person name="Braus G.H."/>
            <person name="Fischer R."/>
            <person name="Frisvad J.C."/>
            <person name="Goldman G.H."/>
            <person name="Houbraken J."/>
            <person name="Oakley B."/>
            <person name="Pocsi I."/>
            <person name="Scazzocchio C."/>
            <person name="Seiboth B."/>
            <person name="vanKuyk P.A."/>
            <person name="Wortman J."/>
            <person name="Dyer P.S."/>
            <person name="Grigoriev I.V."/>
        </authorList>
    </citation>
    <scope>NUCLEOTIDE SEQUENCE [LARGE SCALE GENOMIC DNA]</scope>
    <source>
        <strain evidence="3">DTO 134E9</strain>
    </source>
</reference>
<dbReference type="OrthoDB" id="10551524at2759"/>
<keyword evidence="1" id="KW-1133">Transmembrane helix</keyword>
<dbReference type="RefSeq" id="XP_040693574.1">
    <property type="nucleotide sequence ID" value="XM_040835241.1"/>
</dbReference>
<evidence type="ECO:0000313" key="3">
    <source>
        <dbReference type="Proteomes" id="UP000184383"/>
    </source>
</evidence>
<dbReference type="EMBL" id="KV878210">
    <property type="protein sequence ID" value="OJJ39898.1"/>
    <property type="molecule type" value="Genomic_DNA"/>
</dbReference>
<keyword evidence="3" id="KW-1185">Reference proteome</keyword>
<dbReference type="AlphaFoldDB" id="A0A1L9RYK3"/>
<sequence length="122" mass="14020">MSNHMARILWLSQCRLTGNGPPLSRILSAFSHTSMGTNTRCGCLVDYRFVATWAKRCSRRKRRSLALELPLKHILCYTQYMACMAILLYAIILGYLKPQIINSPGRYCYFSSDLCTQPNYSR</sequence>